<name>A0ABV5X8N2_9NOCA</name>
<feature type="chain" id="PRO_5047066333" description="Lipoprotein" evidence="1">
    <location>
        <begin position="22"/>
        <end position="144"/>
    </location>
</feature>
<dbReference type="RefSeq" id="WP_378373929.1">
    <property type="nucleotide sequence ID" value="NZ_JBHMAS010000004.1"/>
</dbReference>
<comment type="caution">
    <text evidence="2">The sequence shown here is derived from an EMBL/GenBank/DDBJ whole genome shotgun (WGS) entry which is preliminary data.</text>
</comment>
<proteinExistence type="predicted"/>
<gene>
    <name evidence="2" type="ORF">ACFFQ6_03990</name>
</gene>
<dbReference type="EMBL" id="JBHMAS010000004">
    <property type="protein sequence ID" value="MFB9778827.1"/>
    <property type="molecule type" value="Genomic_DNA"/>
</dbReference>
<keyword evidence="1" id="KW-0732">Signal</keyword>
<keyword evidence="3" id="KW-1185">Reference proteome</keyword>
<sequence>MRTFVGILAVSALLLAGCGSGEPDTLSPTVTVSGIANKATEGSKACKFYEGTVRDGAEVIMRGADDRIFGKSSLAVVDVHSAGGDKSMCVFEAKFDDIPPSEAAYQVQVSGFDQVIFTEDEIRDGANITYRDDLSAAFDKLGGK</sequence>
<dbReference type="Proteomes" id="UP001589587">
    <property type="component" value="Unassembled WGS sequence"/>
</dbReference>
<evidence type="ECO:0000256" key="1">
    <source>
        <dbReference type="SAM" id="SignalP"/>
    </source>
</evidence>
<reference evidence="2 3" key="1">
    <citation type="submission" date="2024-09" db="EMBL/GenBank/DDBJ databases">
        <authorList>
            <person name="Sun Q."/>
            <person name="Mori K."/>
        </authorList>
    </citation>
    <scope>NUCLEOTIDE SEQUENCE [LARGE SCALE GENOMIC DNA]</scope>
    <source>
        <strain evidence="2 3">JCM 11411</strain>
    </source>
</reference>
<evidence type="ECO:0000313" key="3">
    <source>
        <dbReference type="Proteomes" id="UP001589587"/>
    </source>
</evidence>
<feature type="signal peptide" evidence="1">
    <location>
        <begin position="1"/>
        <end position="21"/>
    </location>
</feature>
<dbReference type="PROSITE" id="PS51257">
    <property type="entry name" value="PROKAR_LIPOPROTEIN"/>
    <property type="match status" value="1"/>
</dbReference>
<protein>
    <recommendedName>
        <fullName evidence="4">Lipoprotein</fullName>
    </recommendedName>
</protein>
<organism evidence="2 3">
    <name type="scientific">Rhodococcus baikonurensis</name>
    <dbReference type="NCBI Taxonomy" id="172041"/>
    <lineage>
        <taxon>Bacteria</taxon>
        <taxon>Bacillati</taxon>
        <taxon>Actinomycetota</taxon>
        <taxon>Actinomycetes</taxon>
        <taxon>Mycobacteriales</taxon>
        <taxon>Nocardiaceae</taxon>
        <taxon>Rhodococcus</taxon>
        <taxon>Rhodococcus erythropolis group</taxon>
    </lineage>
</organism>
<accession>A0ABV5X8N2</accession>
<evidence type="ECO:0008006" key="4">
    <source>
        <dbReference type="Google" id="ProtNLM"/>
    </source>
</evidence>
<evidence type="ECO:0000313" key="2">
    <source>
        <dbReference type="EMBL" id="MFB9778827.1"/>
    </source>
</evidence>